<name>A0ABV9D651_9MICO</name>
<dbReference type="PANTHER" id="PTHR45088">
    <property type="entry name" value="OSJNBA0022H21.17 PROTEIN"/>
    <property type="match status" value="1"/>
</dbReference>
<dbReference type="PANTHER" id="PTHR45088:SF1">
    <property type="entry name" value="OS04G0476000 PROTEIN"/>
    <property type="match status" value="1"/>
</dbReference>
<dbReference type="InterPro" id="IPR006597">
    <property type="entry name" value="Sel1-like"/>
</dbReference>
<comment type="caution">
    <text evidence="1">The sequence shown here is derived from an EMBL/GenBank/DDBJ whole genome shotgun (WGS) entry which is preliminary data.</text>
</comment>
<proteinExistence type="predicted"/>
<dbReference type="Gene3D" id="1.25.40.10">
    <property type="entry name" value="Tetratricopeptide repeat domain"/>
    <property type="match status" value="2"/>
</dbReference>
<dbReference type="EMBL" id="JBHSGF010000002">
    <property type="protein sequence ID" value="MFC4554176.1"/>
    <property type="molecule type" value="Genomic_DNA"/>
</dbReference>
<dbReference type="SMART" id="SM00671">
    <property type="entry name" value="SEL1"/>
    <property type="match status" value="3"/>
</dbReference>
<evidence type="ECO:0000313" key="1">
    <source>
        <dbReference type="EMBL" id="MFC4554176.1"/>
    </source>
</evidence>
<sequence length="226" mass="24173">MGWFSRKTPPIAIREPNPEPNSFQLTAMVDHGADLIDRGQENEAIALLTLPAKAGIPDGMFNLAIAYLKRGSVTSAMYWYENAALAGHVDAMAYLGYLFRIKGETSLARKWLAKAARAGNSNAATMVRDLDFDPDSQAAAVVSASSMATANFHANVGRLDLARRGWLAAANAGNVEAMFELGKLQAIGGVFGEAMLWLERPAAAGHVDASRLLVALREGATSRSRP</sequence>
<dbReference type="SUPFAM" id="SSF81901">
    <property type="entry name" value="HCP-like"/>
    <property type="match status" value="1"/>
</dbReference>
<organism evidence="1 2">
    <name type="scientific">Georgenia faecalis</name>
    <dbReference type="NCBI Taxonomy" id="2483799"/>
    <lineage>
        <taxon>Bacteria</taxon>
        <taxon>Bacillati</taxon>
        <taxon>Actinomycetota</taxon>
        <taxon>Actinomycetes</taxon>
        <taxon>Micrococcales</taxon>
        <taxon>Bogoriellaceae</taxon>
        <taxon>Georgenia</taxon>
    </lineage>
</organism>
<accession>A0ABV9D651</accession>
<evidence type="ECO:0000313" key="2">
    <source>
        <dbReference type="Proteomes" id="UP001595955"/>
    </source>
</evidence>
<dbReference type="InterPro" id="IPR053301">
    <property type="entry name" value="F-box_motif"/>
</dbReference>
<keyword evidence="2" id="KW-1185">Reference proteome</keyword>
<dbReference type="Proteomes" id="UP001595955">
    <property type="component" value="Unassembled WGS sequence"/>
</dbReference>
<dbReference type="InterPro" id="IPR011990">
    <property type="entry name" value="TPR-like_helical_dom_sf"/>
</dbReference>
<dbReference type="RefSeq" id="WP_164471452.1">
    <property type="nucleotide sequence ID" value="NZ_CP033325.1"/>
</dbReference>
<reference evidence="2" key="1">
    <citation type="journal article" date="2019" name="Int. J. Syst. Evol. Microbiol.">
        <title>The Global Catalogue of Microorganisms (GCM) 10K type strain sequencing project: providing services to taxonomists for standard genome sequencing and annotation.</title>
        <authorList>
            <consortium name="The Broad Institute Genomics Platform"/>
            <consortium name="The Broad Institute Genome Sequencing Center for Infectious Disease"/>
            <person name="Wu L."/>
            <person name="Ma J."/>
        </authorList>
    </citation>
    <scope>NUCLEOTIDE SEQUENCE [LARGE SCALE GENOMIC DNA]</scope>
    <source>
        <strain evidence="2">JCM 3369</strain>
    </source>
</reference>
<protein>
    <submittedName>
        <fullName evidence="1">Tetratricopeptide repeat protein</fullName>
    </submittedName>
</protein>
<gene>
    <name evidence="1" type="ORF">ACFO3F_02855</name>
</gene>